<keyword evidence="2" id="KW-0812">Transmembrane</keyword>
<dbReference type="Pfam" id="PF02157">
    <property type="entry name" value="Man-6-P_recep"/>
    <property type="match status" value="1"/>
</dbReference>
<evidence type="ECO:0000313" key="3">
    <source>
        <dbReference type="EMBL" id="KAK7109613.1"/>
    </source>
</evidence>
<evidence type="ECO:0000256" key="1">
    <source>
        <dbReference type="ARBA" id="ARBA00023180"/>
    </source>
</evidence>
<dbReference type="PANTHER" id="PTHR15071:SF0">
    <property type="entry name" value="MANNOSE 6-PHOSPHATE RECEPTOR-LIKE PROTEIN 1"/>
    <property type="match status" value="1"/>
</dbReference>
<evidence type="ECO:0000313" key="4">
    <source>
        <dbReference type="Proteomes" id="UP001374579"/>
    </source>
</evidence>
<reference evidence="3 4" key="1">
    <citation type="submission" date="2024-02" db="EMBL/GenBank/DDBJ databases">
        <title>Chromosome-scale genome assembly of the rough periwinkle Littorina saxatilis.</title>
        <authorList>
            <person name="De Jode A."/>
            <person name="Faria R."/>
            <person name="Formenti G."/>
            <person name="Sims Y."/>
            <person name="Smith T.P."/>
            <person name="Tracey A."/>
            <person name="Wood J.M.D."/>
            <person name="Zagrodzka Z.B."/>
            <person name="Johannesson K."/>
            <person name="Butlin R.K."/>
            <person name="Leder E.H."/>
        </authorList>
    </citation>
    <scope>NUCLEOTIDE SEQUENCE [LARGE SCALE GENOMIC DNA]</scope>
    <source>
        <strain evidence="3">Snail1</strain>
        <tissue evidence="3">Muscle</tissue>
    </source>
</reference>
<dbReference type="PANTHER" id="PTHR15071">
    <property type="entry name" value="MANNOSE-6-PHOSPHATE RECEPTOR FAMILY MEMBER"/>
    <property type="match status" value="1"/>
</dbReference>
<dbReference type="GO" id="GO:0000139">
    <property type="term" value="C:Golgi membrane"/>
    <property type="evidence" value="ECO:0007669"/>
    <property type="project" value="UniProtKB-SubCell"/>
</dbReference>
<feature type="transmembrane region" description="Helical" evidence="2">
    <location>
        <begin position="167"/>
        <end position="190"/>
    </location>
</feature>
<keyword evidence="4" id="KW-1185">Reference proteome</keyword>
<dbReference type="InterPro" id="IPR028927">
    <property type="entry name" value="Man-6-P_rcpt"/>
</dbReference>
<sequence>MFPQVFGSESLNQLGPCACEIGGDKLVDLSPLAFKNDTSRYKDIQGDYYKYSWNPCYDFNEGSCRGVAGCQLVPFSRNYFPLGSQDSAKFQWSDQTPGQLQLVYQSKTGMQRTLFVTLVCTTGGQTERIVAGGERLTEPLVYDLTLYSPHACASSIPADISLSIGSLILITSSLVVFVYVIAGVIFQVFVCKSSGVHVIPNLSFWITIPGLIKDGCMLVVKRGKVDQMYQPMG</sequence>
<organism evidence="3 4">
    <name type="scientific">Littorina saxatilis</name>
    <dbReference type="NCBI Taxonomy" id="31220"/>
    <lineage>
        <taxon>Eukaryota</taxon>
        <taxon>Metazoa</taxon>
        <taxon>Spiralia</taxon>
        <taxon>Lophotrochozoa</taxon>
        <taxon>Mollusca</taxon>
        <taxon>Gastropoda</taxon>
        <taxon>Caenogastropoda</taxon>
        <taxon>Littorinimorpha</taxon>
        <taxon>Littorinoidea</taxon>
        <taxon>Littorinidae</taxon>
        <taxon>Littorina</taxon>
    </lineage>
</organism>
<dbReference type="Gene3D" id="2.70.130.10">
    <property type="entry name" value="Mannose-6-phosphate receptor binding domain"/>
    <property type="match status" value="1"/>
</dbReference>
<proteinExistence type="predicted"/>
<dbReference type="SUPFAM" id="SSF50911">
    <property type="entry name" value="Mannose 6-phosphate receptor domain"/>
    <property type="match status" value="1"/>
</dbReference>
<name>A0AAN9BP49_9CAEN</name>
<protein>
    <submittedName>
        <fullName evidence="3">Uncharacterized protein</fullName>
    </submittedName>
</protein>
<dbReference type="GO" id="GO:0005802">
    <property type="term" value="C:trans-Golgi network"/>
    <property type="evidence" value="ECO:0007669"/>
    <property type="project" value="TreeGrafter"/>
</dbReference>
<keyword evidence="1" id="KW-0325">Glycoprotein</keyword>
<keyword evidence="2" id="KW-0472">Membrane</keyword>
<gene>
    <name evidence="3" type="ORF">V1264_013625</name>
</gene>
<dbReference type="Proteomes" id="UP001374579">
    <property type="component" value="Unassembled WGS sequence"/>
</dbReference>
<dbReference type="InterPro" id="IPR009011">
    <property type="entry name" value="Man6P_isomerase_rcpt-bd_dom_sf"/>
</dbReference>
<evidence type="ECO:0000256" key="2">
    <source>
        <dbReference type="SAM" id="Phobius"/>
    </source>
</evidence>
<accession>A0AAN9BP49</accession>
<dbReference type="EMBL" id="JBAMIC010000003">
    <property type="protein sequence ID" value="KAK7109613.1"/>
    <property type="molecule type" value="Genomic_DNA"/>
</dbReference>
<comment type="caution">
    <text evidence="3">The sequence shown here is derived from an EMBL/GenBank/DDBJ whole genome shotgun (WGS) entry which is preliminary data.</text>
</comment>
<dbReference type="AlphaFoldDB" id="A0AAN9BP49"/>
<keyword evidence="2" id="KW-1133">Transmembrane helix</keyword>